<feature type="region of interest" description="Disordered" evidence="1">
    <location>
        <begin position="452"/>
        <end position="496"/>
    </location>
</feature>
<sequence length="811" mass="95771">MRKNEYWFIPYDQEFNRKNYNQINFMKYDNFIKSLPKFKEIPQDYHLSSQPLEQDIQINVANIIGELINFFQPNNPDIYSTDQQWVEFVIRTQLFINIEKYYCLIFWRFNTSNQFCLKRIWAFYVRFLKFLEAFQQAVYKLDGHRKSKSIEEVKDYLHVKLPGLKLFLENVILEIDSALDSNQRNSKPSSGVSNSFKQQNFYYQNLLFETIKNIVKHFTKYPNIKLIEFIQAKEINYIYQQVLDSNDESSKVLDSILNKFEKSTQQPVEEKFETPFLKNIVTSQSKRFQPQDSNNAHTNFLERFEPKFTSKKNNGSELNTLQTNRMYTTQNNTLTSVNTEATDETIVEDADDYNNSSIAKSLMQLKYSQGQSTAAQNIQFTEVSIYKDSPNFPSIQKNPMMSFLFPEVYEFCKNNTKQKQGVQNDLNHKMKFGNESKKDIEKALKKKNENLNSINDMYDDSYEDDSGADNYDDEEEEEQEDIDYQNKNEQNTTPFSKLNFEIGDRLIEEVNAADEKLVQIQDKDIDFDQNKTKVPQIKKTDDVAGMANKYKAQSNADQYSMSESSNMQEHPQNENVNNLQNQDMEDENDKPDPFETPADKHFDEVAKDTKDDDIFDYSYEKDEDDDDESDIDNSQNDDDSGNDENDSIDDMNRQSVVEKEKVKLRVPFTQFKSQIENSFIQFLKESLYSQENEQDTHIQESVEQSQQNLQKKKKNKVPLKVIFPDIRVVHIIGMNFAPYYSECYWMLQRMKIQDKILLKRTARIQKYFKYAMHIQTSEEKKIDVNEKDILIAAPMLNRKRLNACEQKQINY</sequence>
<feature type="region of interest" description="Disordered" evidence="1">
    <location>
        <begin position="551"/>
        <end position="654"/>
    </location>
</feature>
<dbReference type="KEGG" id="tet:TTHERM_00437320"/>
<feature type="compositionally biased region" description="Polar residues" evidence="1">
    <location>
        <begin position="487"/>
        <end position="496"/>
    </location>
</feature>
<organism evidence="2 3">
    <name type="scientific">Tetrahymena thermophila (strain SB210)</name>
    <dbReference type="NCBI Taxonomy" id="312017"/>
    <lineage>
        <taxon>Eukaryota</taxon>
        <taxon>Sar</taxon>
        <taxon>Alveolata</taxon>
        <taxon>Ciliophora</taxon>
        <taxon>Intramacronucleata</taxon>
        <taxon>Oligohymenophorea</taxon>
        <taxon>Hymenostomatida</taxon>
        <taxon>Tetrahymenina</taxon>
        <taxon>Tetrahymenidae</taxon>
        <taxon>Tetrahymena</taxon>
    </lineage>
</organism>
<feature type="compositionally biased region" description="Acidic residues" evidence="1">
    <location>
        <begin position="613"/>
        <end position="649"/>
    </location>
</feature>
<protein>
    <submittedName>
        <fullName evidence="2">Uncharacterized protein</fullName>
    </submittedName>
</protein>
<dbReference type="RefSeq" id="XP_001017728.2">
    <property type="nucleotide sequence ID" value="XM_001017728.2"/>
</dbReference>
<name>I7M8A1_TETTS</name>
<accession>I7M8A1</accession>
<gene>
    <name evidence="2" type="ORF">TTHERM_00437320</name>
</gene>
<evidence type="ECO:0000256" key="1">
    <source>
        <dbReference type="SAM" id="MobiDB-lite"/>
    </source>
</evidence>
<reference evidence="3" key="1">
    <citation type="journal article" date="2006" name="PLoS Biol.">
        <title>Macronuclear genome sequence of the ciliate Tetrahymena thermophila, a model eukaryote.</title>
        <authorList>
            <person name="Eisen J.A."/>
            <person name="Coyne R.S."/>
            <person name="Wu M."/>
            <person name="Wu D."/>
            <person name="Thiagarajan M."/>
            <person name="Wortman J.R."/>
            <person name="Badger J.H."/>
            <person name="Ren Q."/>
            <person name="Amedeo P."/>
            <person name="Jones K.M."/>
            <person name="Tallon L.J."/>
            <person name="Delcher A.L."/>
            <person name="Salzberg S.L."/>
            <person name="Silva J.C."/>
            <person name="Haas B.J."/>
            <person name="Majoros W.H."/>
            <person name="Farzad M."/>
            <person name="Carlton J.M."/>
            <person name="Smith R.K. Jr."/>
            <person name="Garg J."/>
            <person name="Pearlman R.E."/>
            <person name="Karrer K.M."/>
            <person name="Sun L."/>
            <person name="Manning G."/>
            <person name="Elde N.C."/>
            <person name="Turkewitz A.P."/>
            <person name="Asai D.J."/>
            <person name="Wilkes D.E."/>
            <person name="Wang Y."/>
            <person name="Cai H."/>
            <person name="Collins K."/>
            <person name="Stewart B.A."/>
            <person name="Lee S.R."/>
            <person name="Wilamowska K."/>
            <person name="Weinberg Z."/>
            <person name="Ruzzo W.L."/>
            <person name="Wloga D."/>
            <person name="Gaertig J."/>
            <person name="Frankel J."/>
            <person name="Tsao C.-C."/>
            <person name="Gorovsky M.A."/>
            <person name="Keeling P.J."/>
            <person name="Waller R.F."/>
            <person name="Patron N.J."/>
            <person name="Cherry J.M."/>
            <person name="Stover N.A."/>
            <person name="Krieger C.J."/>
            <person name="del Toro C."/>
            <person name="Ryder H.F."/>
            <person name="Williamson S.C."/>
            <person name="Barbeau R.A."/>
            <person name="Hamilton E.P."/>
            <person name="Orias E."/>
        </authorList>
    </citation>
    <scope>NUCLEOTIDE SEQUENCE [LARGE SCALE GENOMIC DNA]</scope>
    <source>
        <strain evidence="3">SB210</strain>
    </source>
</reference>
<dbReference type="InParanoid" id="I7M8A1"/>
<dbReference type="EMBL" id="GG662663">
    <property type="protein sequence ID" value="EAR97483.2"/>
    <property type="molecule type" value="Genomic_DNA"/>
</dbReference>
<proteinExistence type="predicted"/>
<dbReference type="AlphaFoldDB" id="I7M8A1"/>
<evidence type="ECO:0000313" key="3">
    <source>
        <dbReference type="Proteomes" id="UP000009168"/>
    </source>
</evidence>
<dbReference type="GeneID" id="7822944"/>
<feature type="compositionally biased region" description="Acidic residues" evidence="1">
    <location>
        <begin position="457"/>
        <end position="483"/>
    </location>
</feature>
<keyword evidence="3" id="KW-1185">Reference proteome</keyword>
<feature type="compositionally biased region" description="Basic and acidic residues" evidence="1">
    <location>
        <begin position="590"/>
        <end position="612"/>
    </location>
</feature>
<dbReference type="Proteomes" id="UP000009168">
    <property type="component" value="Unassembled WGS sequence"/>
</dbReference>
<feature type="compositionally biased region" description="Polar residues" evidence="1">
    <location>
        <begin position="551"/>
        <end position="582"/>
    </location>
</feature>
<evidence type="ECO:0000313" key="2">
    <source>
        <dbReference type="EMBL" id="EAR97483.2"/>
    </source>
</evidence>